<dbReference type="PANTHER" id="PTHR47501:SF6">
    <property type="match status" value="1"/>
</dbReference>
<name>A0AAV7UGP6_PLEWA</name>
<keyword evidence="8" id="KW-1185">Reference proteome</keyword>
<comment type="caution">
    <text evidence="7">The sequence shown here is derived from an EMBL/GenBank/DDBJ whole genome shotgun (WGS) entry which is preliminary data.</text>
</comment>
<dbReference type="EMBL" id="JANPWB010000005">
    <property type="protein sequence ID" value="KAJ1187876.1"/>
    <property type="molecule type" value="Genomic_DNA"/>
</dbReference>
<evidence type="ECO:0000313" key="7">
    <source>
        <dbReference type="EMBL" id="KAJ1187876.1"/>
    </source>
</evidence>
<sequence length="707" mass="78777">MEAGGSPGSQAASPGAQPPATGAPSGPPSSSTLSPGAPGANSPGAGSAFQRWKYRSAFTFCEEKGKNITVQCGLCKPKVKLLSTARTSTSNLKKHLQRTHTEFFQDTPSPVQVSLKHNATWDHSADGEVYESSVAPFKKIMLYPHIQSKPILLKTVEPKLCQVSSSSLDQELVNRLVVDFVVQDVQRISLVEQPSFIALVKGLAPSCEVMCRQALEEQVECTYERMTADVRTRLRDIPTVCTTADIWSWHGCSFLGITVHWIDRSSLKRQSAALACCRLANKHTYSHIASKIIEIHEAFGIQGKVRCIVTDNGYNFMKAYQGFPYLAEGFKKVPTNIKEEENESFHVFTEVKQEEEEDAPVFLDVHKLLTEGQSDSNAPRILLPPHHQCAAHALNLVASQDTHVILSHGPHTLKTLYHSMIVKCIALWNKSNQSIQLPEMAVEDDCIRGWNSFYQVCNRMRSVPVEILHDICDHLKLERLRPPELTFLDEYCRIMEPLACALDILQAESKCLIGFLLPTIAALRKKLEALRLNLTLTTPLADGLLDALHRRFSSCFKNRHLVIASASIPQFRLRWMEDKTAEQAVGYLREEVAFIKPSEVQQPSPEPADVDDDEDFFQFSASRPAVGEEEVLQFLTDGDKSLSCLLKYPLVKQVFVIHNTPLPSSAPVERLFSLGGRVLTPTKQGLSDSNFEKLVLLRFNSSMKLTS</sequence>
<evidence type="ECO:0000313" key="8">
    <source>
        <dbReference type="Proteomes" id="UP001066276"/>
    </source>
</evidence>
<dbReference type="InterPro" id="IPR012337">
    <property type="entry name" value="RNaseH-like_sf"/>
</dbReference>
<dbReference type="PANTHER" id="PTHR47501">
    <property type="entry name" value="TRANSPOSASE-RELATED"/>
    <property type="match status" value="1"/>
</dbReference>
<keyword evidence="3" id="KW-0862">Zinc</keyword>
<feature type="region of interest" description="Disordered" evidence="5">
    <location>
        <begin position="1"/>
        <end position="46"/>
    </location>
</feature>
<dbReference type="InterPro" id="IPR003656">
    <property type="entry name" value="Znf_BED"/>
</dbReference>
<keyword evidence="2 4" id="KW-0863">Zinc-finger</keyword>
<dbReference type="GO" id="GO:0008270">
    <property type="term" value="F:zinc ion binding"/>
    <property type="evidence" value="ECO:0007669"/>
    <property type="project" value="UniProtKB-KW"/>
</dbReference>
<accession>A0AAV7UGP6</accession>
<proteinExistence type="predicted"/>
<evidence type="ECO:0000256" key="2">
    <source>
        <dbReference type="ARBA" id="ARBA00022771"/>
    </source>
</evidence>
<dbReference type="SUPFAM" id="SSF53098">
    <property type="entry name" value="Ribonuclease H-like"/>
    <property type="match status" value="1"/>
</dbReference>
<organism evidence="7 8">
    <name type="scientific">Pleurodeles waltl</name>
    <name type="common">Iberian ribbed newt</name>
    <dbReference type="NCBI Taxonomy" id="8319"/>
    <lineage>
        <taxon>Eukaryota</taxon>
        <taxon>Metazoa</taxon>
        <taxon>Chordata</taxon>
        <taxon>Craniata</taxon>
        <taxon>Vertebrata</taxon>
        <taxon>Euteleostomi</taxon>
        <taxon>Amphibia</taxon>
        <taxon>Batrachia</taxon>
        <taxon>Caudata</taxon>
        <taxon>Salamandroidea</taxon>
        <taxon>Salamandridae</taxon>
        <taxon>Pleurodelinae</taxon>
        <taxon>Pleurodeles</taxon>
    </lineage>
</organism>
<dbReference type="Proteomes" id="UP001066276">
    <property type="component" value="Chromosome 3_1"/>
</dbReference>
<dbReference type="GO" id="GO:0003677">
    <property type="term" value="F:DNA binding"/>
    <property type="evidence" value="ECO:0007669"/>
    <property type="project" value="InterPro"/>
</dbReference>
<evidence type="ECO:0000256" key="5">
    <source>
        <dbReference type="SAM" id="MobiDB-lite"/>
    </source>
</evidence>
<keyword evidence="1" id="KW-0479">Metal-binding</keyword>
<reference evidence="7" key="1">
    <citation type="journal article" date="2022" name="bioRxiv">
        <title>Sequencing and chromosome-scale assembly of the giantPleurodeles waltlgenome.</title>
        <authorList>
            <person name="Brown T."/>
            <person name="Elewa A."/>
            <person name="Iarovenko S."/>
            <person name="Subramanian E."/>
            <person name="Araus A.J."/>
            <person name="Petzold A."/>
            <person name="Susuki M."/>
            <person name="Suzuki K.-i.T."/>
            <person name="Hayashi T."/>
            <person name="Toyoda A."/>
            <person name="Oliveira C."/>
            <person name="Osipova E."/>
            <person name="Leigh N.D."/>
            <person name="Simon A."/>
            <person name="Yun M.H."/>
        </authorList>
    </citation>
    <scope>NUCLEOTIDE SEQUENCE</scope>
    <source>
        <strain evidence="7">20211129_DDA</strain>
        <tissue evidence="7">Liver</tissue>
    </source>
</reference>
<dbReference type="AlphaFoldDB" id="A0AAV7UGP6"/>
<evidence type="ECO:0000259" key="6">
    <source>
        <dbReference type="PROSITE" id="PS50808"/>
    </source>
</evidence>
<protein>
    <recommendedName>
        <fullName evidence="6">BED-type domain-containing protein</fullName>
    </recommendedName>
</protein>
<gene>
    <name evidence="7" type="ORF">NDU88_004642</name>
</gene>
<evidence type="ECO:0000256" key="4">
    <source>
        <dbReference type="PROSITE-ProRule" id="PRU00027"/>
    </source>
</evidence>
<evidence type="ECO:0000256" key="3">
    <source>
        <dbReference type="ARBA" id="ARBA00022833"/>
    </source>
</evidence>
<dbReference type="PROSITE" id="PS50808">
    <property type="entry name" value="ZF_BED"/>
    <property type="match status" value="1"/>
</dbReference>
<feature type="domain" description="BED-type" evidence="6">
    <location>
        <begin position="52"/>
        <end position="107"/>
    </location>
</feature>
<evidence type="ECO:0000256" key="1">
    <source>
        <dbReference type="ARBA" id="ARBA00022723"/>
    </source>
</evidence>